<dbReference type="STRING" id="13333.W1NZN5"/>
<protein>
    <submittedName>
        <fullName evidence="2">Uncharacterized protein</fullName>
    </submittedName>
</protein>
<dbReference type="EMBL" id="KI394382">
    <property type="protein sequence ID" value="ERN03072.1"/>
    <property type="molecule type" value="Genomic_DNA"/>
</dbReference>
<sequence>ASSSIVALSFSDFSLAVNELILPNGHGPYLFANYLDIRGLVVASNRKMADEHIVLLGWFFDGKKREATAIEIIQDKWRPRIELQENGDDNLVVGFGVDKTSTDGIFEIKLADGELKEISPYHILVVVTIDGHIDLFCIASISAPPAFPEVHSELPDSVQDAGACTSTISDVGHGLSKTASISSILDTQDDSMTSQVEGVLGGADESVKKYTAGESEPNENLSSPFVSYQSSNKVTTMSSITSDYASPFTFNNVELKNQGILTSEGHDKQRFSTTASQNQGTAGNNADTLSGEKPISGMFDIQSPLVQSSAPGLKDSANIGLLNRDDSAKISVDKTRSIGFPTVASEPQSGGNFFGFKNFTGPSPLSSLASKGDHLFSSHQGNEKNILSSSRQEVSLPRMSGYYNEEFKINGRGHKPPGTVDSEVDFMKEFGNSTNSILDKPDPQLVCSLSSRNTQELINLEAT</sequence>
<dbReference type="PANTHER" id="PTHR34418">
    <property type="entry name" value="NUCLEAR PORE COMPLEX PROTEIN NUP214 ISOFORM X1"/>
    <property type="match status" value="1"/>
</dbReference>
<dbReference type="Proteomes" id="UP000017836">
    <property type="component" value="Unassembled WGS sequence"/>
</dbReference>
<gene>
    <name evidence="2" type="ORF">AMTR_s00400p00008840</name>
</gene>
<dbReference type="GO" id="GO:0006405">
    <property type="term" value="P:RNA export from nucleus"/>
    <property type="evidence" value="ECO:0007669"/>
    <property type="project" value="InterPro"/>
</dbReference>
<dbReference type="PANTHER" id="PTHR34418:SF3">
    <property type="entry name" value="NUCLEAR PORE COMPLEX PROTEIN NUP214"/>
    <property type="match status" value="1"/>
</dbReference>
<feature type="region of interest" description="Disordered" evidence="1">
    <location>
        <begin position="269"/>
        <end position="289"/>
    </location>
</feature>
<organism evidence="2 3">
    <name type="scientific">Amborella trichopoda</name>
    <dbReference type="NCBI Taxonomy" id="13333"/>
    <lineage>
        <taxon>Eukaryota</taxon>
        <taxon>Viridiplantae</taxon>
        <taxon>Streptophyta</taxon>
        <taxon>Embryophyta</taxon>
        <taxon>Tracheophyta</taxon>
        <taxon>Spermatophyta</taxon>
        <taxon>Magnoliopsida</taxon>
        <taxon>Amborellales</taxon>
        <taxon>Amborellaceae</taxon>
        <taxon>Amborella</taxon>
    </lineage>
</organism>
<feature type="non-terminal residue" evidence="2">
    <location>
        <position position="1"/>
    </location>
</feature>
<evidence type="ECO:0000313" key="3">
    <source>
        <dbReference type="Proteomes" id="UP000017836"/>
    </source>
</evidence>
<evidence type="ECO:0000256" key="1">
    <source>
        <dbReference type="SAM" id="MobiDB-lite"/>
    </source>
</evidence>
<dbReference type="HOGENOM" id="CLU_591339_0_0_1"/>
<proteinExistence type="predicted"/>
<feature type="compositionally biased region" description="Polar residues" evidence="1">
    <location>
        <begin position="271"/>
        <end position="288"/>
    </location>
</feature>
<dbReference type="InterPro" id="IPR044694">
    <property type="entry name" value="NUP214"/>
</dbReference>
<reference evidence="3" key="1">
    <citation type="journal article" date="2013" name="Science">
        <title>The Amborella genome and the evolution of flowering plants.</title>
        <authorList>
            <consortium name="Amborella Genome Project"/>
        </authorList>
    </citation>
    <scope>NUCLEOTIDE SEQUENCE [LARGE SCALE GENOMIC DNA]</scope>
</reference>
<keyword evidence="3" id="KW-1185">Reference proteome</keyword>
<dbReference type="Gramene" id="ERN03072">
    <property type="protein sequence ID" value="ERN03072"/>
    <property type="gene ID" value="AMTR_s00400p00008840"/>
</dbReference>
<accession>W1NZN5</accession>
<dbReference type="GO" id="GO:0017056">
    <property type="term" value="F:structural constituent of nuclear pore"/>
    <property type="evidence" value="ECO:0007669"/>
    <property type="project" value="InterPro"/>
</dbReference>
<name>W1NZN5_AMBTC</name>
<evidence type="ECO:0000313" key="2">
    <source>
        <dbReference type="EMBL" id="ERN03072.1"/>
    </source>
</evidence>
<dbReference type="AlphaFoldDB" id="W1NZN5"/>
<dbReference type="eggNOG" id="ENOG502QSI5">
    <property type="taxonomic scope" value="Eukaryota"/>
</dbReference>